<dbReference type="AlphaFoldDB" id="A0A1I7Z3T2"/>
<name>A0A1I7Z3T2_9BILA</name>
<sequence>MHAQYLYLMSTDQLTTGGTEDVLRWREGTPLQLLLRGVIAEVDVDGADAGNKSLDIFERSNAGDRFDNF</sequence>
<evidence type="ECO:0000313" key="2">
    <source>
        <dbReference type="WBParaSite" id="L893_g22641.t1"/>
    </source>
</evidence>
<protein>
    <submittedName>
        <fullName evidence="2">DUF4288 domain-containing protein</fullName>
    </submittedName>
</protein>
<dbReference type="Proteomes" id="UP000095287">
    <property type="component" value="Unplaced"/>
</dbReference>
<accession>A0A1I7Z3T2</accession>
<evidence type="ECO:0000313" key="1">
    <source>
        <dbReference type="Proteomes" id="UP000095287"/>
    </source>
</evidence>
<proteinExistence type="predicted"/>
<organism evidence="1 2">
    <name type="scientific">Steinernema glaseri</name>
    <dbReference type="NCBI Taxonomy" id="37863"/>
    <lineage>
        <taxon>Eukaryota</taxon>
        <taxon>Metazoa</taxon>
        <taxon>Ecdysozoa</taxon>
        <taxon>Nematoda</taxon>
        <taxon>Chromadorea</taxon>
        <taxon>Rhabditida</taxon>
        <taxon>Tylenchina</taxon>
        <taxon>Panagrolaimomorpha</taxon>
        <taxon>Strongyloidoidea</taxon>
        <taxon>Steinernematidae</taxon>
        <taxon>Steinernema</taxon>
    </lineage>
</organism>
<dbReference type="WBParaSite" id="L893_g22641.t1">
    <property type="protein sequence ID" value="L893_g22641.t1"/>
    <property type="gene ID" value="L893_g22641"/>
</dbReference>
<keyword evidence="1" id="KW-1185">Reference proteome</keyword>
<reference evidence="2" key="1">
    <citation type="submission" date="2016-11" db="UniProtKB">
        <authorList>
            <consortium name="WormBaseParasite"/>
        </authorList>
    </citation>
    <scope>IDENTIFICATION</scope>
</reference>